<keyword evidence="3" id="KW-1185">Reference proteome</keyword>
<protein>
    <submittedName>
        <fullName evidence="2">Uncharacterized protein</fullName>
    </submittedName>
</protein>
<comment type="caution">
    <text evidence="2">The sequence shown here is derived from an EMBL/GenBank/DDBJ whole genome shotgun (WGS) entry which is preliminary data.</text>
</comment>
<reference evidence="3" key="1">
    <citation type="journal article" date="2019" name="Int. J. Syst. Evol. Microbiol.">
        <title>The Global Catalogue of Microorganisms (GCM) 10K type strain sequencing project: providing services to taxonomists for standard genome sequencing and annotation.</title>
        <authorList>
            <consortium name="The Broad Institute Genomics Platform"/>
            <consortium name="The Broad Institute Genome Sequencing Center for Infectious Disease"/>
            <person name="Wu L."/>
            <person name="Ma J."/>
        </authorList>
    </citation>
    <scope>NUCLEOTIDE SEQUENCE [LARGE SCALE GENOMIC DNA]</scope>
    <source>
        <strain evidence="3">CGMCC 4.7323</strain>
    </source>
</reference>
<name>A0ABQ2JSL1_9ACTN</name>
<dbReference type="EMBL" id="BMND01000021">
    <property type="protein sequence ID" value="GGN53151.1"/>
    <property type="molecule type" value="Genomic_DNA"/>
</dbReference>
<accession>A0ABQ2JSL1</accession>
<organism evidence="2 3">
    <name type="scientific">Streptomyces kronopolitis</name>
    <dbReference type="NCBI Taxonomy" id="1612435"/>
    <lineage>
        <taxon>Bacteria</taxon>
        <taxon>Bacillati</taxon>
        <taxon>Actinomycetota</taxon>
        <taxon>Actinomycetes</taxon>
        <taxon>Kitasatosporales</taxon>
        <taxon>Streptomycetaceae</taxon>
        <taxon>Streptomyces</taxon>
    </lineage>
</organism>
<sequence>MPPAAGRRNITGGKHVRIPRWLGTPAPDLLLTEETDGKVKVGHAGQRTPPTCLLPAPTHPT</sequence>
<evidence type="ECO:0000313" key="2">
    <source>
        <dbReference type="EMBL" id="GGN53151.1"/>
    </source>
</evidence>
<dbReference type="Proteomes" id="UP000600080">
    <property type="component" value="Unassembled WGS sequence"/>
</dbReference>
<evidence type="ECO:0000256" key="1">
    <source>
        <dbReference type="SAM" id="MobiDB-lite"/>
    </source>
</evidence>
<gene>
    <name evidence="2" type="ORF">GCM10012285_44810</name>
</gene>
<evidence type="ECO:0000313" key="3">
    <source>
        <dbReference type="Proteomes" id="UP000600080"/>
    </source>
</evidence>
<feature type="region of interest" description="Disordered" evidence="1">
    <location>
        <begin position="40"/>
        <end position="61"/>
    </location>
</feature>
<proteinExistence type="predicted"/>